<gene>
    <name evidence="2" type="ordered locus">Cthe_1910</name>
</gene>
<sequence>MKMKKSDLSLREVLEVIFSVANKRAGFFADSYLFKDPSIISKWKIGRALPSNDDIEKIVTFTVNEMTGNQHKILRSALEDLIRNSIIDKDITIDNEIKESLLSIEDFKNFLSEVLRIAKTVNRSNKQINDKFSGNLCGISGTDEKEGSDSSGKNIVLDNAVIVSSEDMEGTYSGIVEFNMRLLKKKDRSLKNTESPDIHINRNENYIATDKAGKVKGRITAKSLIGTVIVGIISSLCVIQMVNSLKLTDKVPEVYAVESLAKEFSSLDNLNPKLEVIKQNNYDNSNQKESTVKENNESDVCFSNDNVIEENKGEDEGKNKNIEESKRENESESKEKKEESEKKNKDKNKEENKEEKKEAVSEANQYIKDNTIDNSTVVDVNNGLINSSIVINGDNNNIINGHNIFFNYENKSDSN</sequence>
<accession>A3DGQ0</accession>
<proteinExistence type="predicted"/>
<protein>
    <submittedName>
        <fullName evidence="2">Uncharacterized protein</fullName>
    </submittedName>
</protein>
<name>A3DGQ0_ACET2</name>
<evidence type="ECO:0000313" key="2">
    <source>
        <dbReference type="EMBL" id="ABN53129.1"/>
    </source>
</evidence>
<dbReference type="GeneID" id="35803886"/>
<feature type="compositionally biased region" description="Basic and acidic residues" evidence="1">
    <location>
        <begin position="309"/>
        <end position="360"/>
    </location>
</feature>
<dbReference type="STRING" id="203119.Cthe_1910"/>
<dbReference type="eggNOG" id="ENOG5033R88">
    <property type="taxonomic scope" value="Bacteria"/>
</dbReference>
<dbReference type="RefSeq" id="WP_011838300.1">
    <property type="nucleotide sequence ID" value="NC_009012.1"/>
</dbReference>
<reference evidence="2 3" key="2">
    <citation type="journal article" date="2013" name="Biotechnol. Biofuels">
        <title>Global transcriptome analysis of Clostridium thermocellum ATCC 27405 during growth on dilute acid pretreated Populus and switchgrass.</title>
        <authorList>
            <person name="Wilson C.M."/>
            <person name="Rodriguez M.Jr."/>
            <person name="Johnson C.M."/>
            <person name="Martin S.L."/>
            <person name="Chu T.M."/>
            <person name="Wolfinger R.D."/>
            <person name="Hauser L.J."/>
            <person name="Land M.L."/>
            <person name="Klingeman D.M."/>
            <person name="Syed M.H."/>
            <person name="Ragauskas A.J."/>
            <person name="Tschaplinski T.J."/>
            <person name="Mielenz J.R."/>
            <person name="Brown S.D."/>
        </authorList>
    </citation>
    <scope>NUCLEOTIDE SEQUENCE [LARGE SCALE GENOMIC DNA]</scope>
    <source>
        <strain evidence="3">ATCC 27405 / DSM 1237 / JCM 9322 / NBRC 103400 / NCIMB 10682 / NRRL B-4536 / VPI 7372</strain>
    </source>
</reference>
<evidence type="ECO:0000256" key="1">
    <source>
        <dbReference type="SAM" id="MobiDB-lite"/>
    </source>
</evidence>
<keyword evidence="3" id="KW-1185">Reference proteome</keyword>
<dbReference type="EMBL" id="CP000568">
    <property type="protein sequence ID" value="ABN53129.1"/>
    <property type="molecule type" value="Genomic_DNA"/>
</dbReference>
<reference evidence="3" key="1">
    <citation type="submission" date="2007-02" db="EMBL/GenBank/DDBJ databases">
        <title>Complete sequence of Clostridium thermocellum ATCC 27405.</title>
        <authorList>
            <consortium name="US DOE Joint Genome Institute"/>
            <person name="Copeland A."/>
            <person name="Lucas S."/>
            <person name="Lapidus A."/>
            <person name="Barry K."/>
            <person name="Detter J.C."/>
            <person name="Glavina del Rio T."/>
            <person name="Hammon N."/>
            <person name="Israni S."/>
            <person name="Dalin E."/>
            <person name="Tice H."/>
            <person name="Pitluck S."/>
            <person name="Chertkov O."/>
            <person name="Brettin T."/>
            <person name="Bruce D."/>
            <person name="Han C."/>
            <person name="Tapia R."/>
            <person name="Gilna P."/>
            <person name="Schmutz J."/>
            <person name="Larimer F."/>
            <person name="Land M."/>
            <person name="Hauser L."/>
            <person name="Kyrpides N."/>
            <person name="Mikhailova N."/>
            <person name="Wu J.H.D."/>
            <person name="Newcomb M."/>
            <person name="Richardson P."/>
        </authorList>
    </citation>
    <scope>NUCLEOTIDE SEQUENCE [LARGE SCALE GENOMIC DNA]</scope>
    <source>
        <strain evidence="3">ATCC 27405 / DSM 1237 / JCM 9322 / NBRC 103400 / NCIMB 10682 / NRRL B-4536 / VPI 7372</strain>
    </source>
</reference>
<dbReference type="HOGENOM" id="CLU_661754_0_0_9"/>
<feature type="compositionally biased region" description="Polar residues" evidence="1">
    <location>
        <begin position="278"/>
        <end position="289"/>
    </location>
</feature>
<dbReference type="KEGG" id="cth:Cthe_1910"/>
<dbReference type="Proteomes" id="UP000002145">
    <property type="component" value="Chromosome"/>
</dbReference>
<feature type="region of interest" description="Disordered" evidence="1">
    <location>
        <begin position="278"/>
        <end position="362"/>
    </location>
</feature>
<evidence type="ECO:0000313" key="3">
    <source>
        <dbReference type="Proteomes" id="UP000002145"/>
    </source>
</evidence>
<organism evidence="2 3">
    <name type="scientific">Acetivibrio thermocellus (strain ATCC 27405 / DSM 1237 / JCM 9322 / NBRC 103400 / NCIMB 10682 / NRRL B-4536 / VPI 7372)</name>
    <name type="common">Clostridium thermocellum</name>
    <dbReference type="NCBI Taxonomy" id="203119"/>
    <lineage>
        <taxon>Bacteria</taxon>
        <taxon>Bacillati</taxon>
        <taxon>Bacillota</taxon>
        <taxon>Clostridia</taxon>
        <taxon>Eubacteriales</taxon>
        <taxon>Oscillospiraceae</taxon>
        <taxon>Acetivibrio</taxon>
    </lineage>
</organism>
<dbReference type="AlphaFoldDB" id="A3DGQ0"/>